<dbReference type="GO" id="GO:0016491">
    <property type="term" value="F:oxidoreductase activity"/>
    <property type="evidence" value="ECO:0007669"/>
    <property type="project" value="UniProtKB-KW"/>
</dbReference>
<dbReference type="PANTHER" id="PTHR43180">
    <property type="entry name" value="3-OXOACYL-(ACYL-CARRIER-PROTEIN) REDUCTASE (AFU_ORTHOLOGUE AFUA_6G11210)"/>
    <property type="match status" value="1"/>
</dbReference>
<protein>
    <submittedName>
        <fullName evidence="4">Uncharacterized protein</fullName>
    </submittedName>
</protein>
<organism evidence="4 5">
    <name type="scientific">Aristolochia fimbriata</name>
    <name type="common">White veined hardy Dutchman's pipe vine</name>
    <dbReference type="NCBI Taxonomy" id="158543"/>
    <lineage>
        <taxon>Eukaryota</taxon>
        <taxon>Viridiplantae</taxon>
        <taxon>Streptophyta</taxon>
        <taxon>Embryophyta</taxon>
        <taxon>Tracheophyta</taxon>
        <taxon>Spermatophyta</taxon>
        <taxon>Magnoliopsida</taxon>
        <taxon>Magnoliidae</taxon>
        <taxon>Piperales</taxon>
        <taxon>Aristolochiaceae</taxon>
        <taxon>Aristolochia</taxon>
    </lineage>
</organism>
<evidence type="ECO:0000256" key="2">
    <source>
        <dbReference type="ARBA" id="ARBA00023002"/>
    </source>
</evidence>
<dbReference type="SUPFAM" id="SSF51735">
    <property type="entry name" value="NAD(P)-binding Rossmann-fold domains"/>
    <property type="match status" value="1"/>
</dbReference>
<gene>
    <name evidence="4" type="ORF">H6P81_010401</name>
</gene>
<proteinExistence type="inferred from homology"/>
<accession>A0AAV7ES25</accession>
<comment type="caution">
    <text evidence="4">The sequence shown here is derived from an EMBL/GenBank/DDBJ whole genome shotgun (WGS) entry which is preliminary data.</text>
</comment>
<keyword evidence="5" id="KW-1185">Reference proteome</keyword>
<evidence type="ECO:0000256" key="1">
    <source>
        <dbReference type="ARBA" id="ARBA00006484"/>
    </source>
</evidence>
<keyword evidence="2" id="KW-0560">Oxidoreductase</keyword>
<feature type="region of interest" description="Disordered" evidence="3">
    <location>
        <begin position="1"/>
        <end position="26"/>
    </location>
</feature>
<reference evidence="4 5" key="1">
    <citation type="submission" date="2021-07" db="EMBL/GenBank/DDBJ databases">
        <title>The Aristolochia fimbriata genome: insights into angiosperm evolution, floral development and chemical biosynthesis.</title>
        <authorList>
            <person name="Jiao Y."/>
        </authorList>
    </citation>
    <scope>NUCLEOTIDE SEQUENCE [LARGE SCALE GENOMIC DNA]</scope>
    <source>
        <strain evidence="4">IBCAS-2021</strain>
        <tissue evidence="4">Leaf</tissue>
    </source>
</reference>
<name>A0AAV7ES25_ARIFI</name>
<evidence type="ECO:0000313" key="5">
    <source>
        <dbReference type="Proteomes" id="UP000825729"/>
    </source>
</evidence>
<dbReference type="InterPro" id="IPR036291">
    <property type="entry name" value="NAD(P)-bd_dom_sf"/>
</dbReference>
<dbReference type="PANTHER" id="PTHR43180:SF95">
    <property type="entry name" value="OS07G0691600 PROTEIN"/>
    <property type="match status" value="1"/>
</dbReference>
<dbReference type="InterPro" id="IPR002347">
    <property type="entry name" value="SDR_fam"/>
</dbReference>
<dbReference type="EMBL" id="JAINDJ010000004">
    <property type="protein sequence ID" value="KAG9450436.1"/>
    <property type="molecule type" value="Genomic_DNA"/>
</dbReference>
<sequence>MERMPNQIHSRKSVLPRETTSPSPRSLEGKVVIVIGDARGIGEATMRLFAKHGAKVVITDVLLHCDVSVEEVAHQVGSTISRHGRLNVLFNNAGVLCDQSCGSRRAFSTSTRMSSIG</sequence>
<comment type="similarity">
    <text evidence="1">Belongs to the short-chain dehydrogenases/reductases (SDR) family.</text>
</comment>
<dbReference type="PRINTS" id="PR00081">
    <property type="entry name" value="GDHRDH"/>
</dbReference>
<evidence type="ECO:0000313" key="4">
    <source>
        <dbReference type="EMBL" id="KAG9450436.1"/>
    </source>
</evidence>
<dbReference type="Proteomes" id="UP000825729">
    <property type="component" value="Unassembled WGS sequence"/>
</dbReference>
<dbReference type="Gene3D" id="3.40.50.720">
    <property type="entry name" value="NAD(P)-binding Rossmann-like Domain"/>
    <property type="match status" value="1"/>
</dbReference>
<dbReference type="AlphaFoldDB" id="A0AAV7ES25"/>
<evidence type="ECO:0000256" key="3">
    <source>
        <dbReference type="SAM" id="MobiDB-lite"/>
    </source>
</evidence>